<accession>A0A8J6NHA8</accession>
<dbReference type="EMBL" id="JACNJZ010000163">
    <property type="protein sequence ID" value="MBC8318459.1"/>
    <property type="molecule type" value="Genomic_DNA"/>
</dbReference>
<dbReference type="CDD" id="cd04179">
    <property type="entry name" value="DPM_DPG-synthase_like"/>
    <property type="match status" value="1"/>
</dbReference>
<dbReference type="PANTHER" id="PTHR48090">
    <property type="entry name" value="UNDECAPRENYL-PHOSPHATE 4-DEOXY-4-FORMAMIDO-L-ARABINOSE TRANSFERASE-RELATED"/>
    <property type="match status" value="1"/>
</dbReference>
<dbReference type="InterPro" id="IPR001173">
    <property type="entry name" value="Glyco_trans_2-like"/>
</dbReference>
<dbReference type="Gene3D" id="3.90.550.10">
    <property type="entry name" value="Spore Coat Polysaccharide Biosynthesis Protein SpsA, Chain A"/>
    <property type="match status" value="1"/>
</dbReference>
<evidence type="ECO:0000313" key="2">
    <source>
        <dbReference type="EMBL" id="MBC8318459.1"/>
    </source>
</evidence>
<dbReference type="InterPro" id="IPR050256">
    <property type="entry name" value="Glycosyltransferase_2"/>
</dbReference>
<dbReference type="Pfam" id="PF00535">
    <property type="entry name" value="Glycos_transf_2"/>
    <property type="match status" value="1"/>
</dbReference>
<dbReference type="AlphaFoldDB" id="A0A8J6NHA8"/>
<dbReference type="PANTHER" id="PTHR48090:SF7">
    <property type="entry name" value="RFBJ PROTEIN"/>
    <property type="match status" value="1"/>
</dbReference>
<evidence type="ECO:0000313" key="3">
    <source>
        <dbReference type="Proteomes" id="UP000614424"/>
    </source>
</evidence>
<name>A0A8J6NHA8_9BACT</name>
<reference evidence="2 3" key="1">
    <citation type="submission" date="2020-08" db="EMBL/GenBank/DDBJ databases">
        <title>Bridging the membrane lipid divide: bacteria of the FCB group superphylum have the potential to synthesize archaeal ether lipids.</title>
        <authorList>
            <person name="Villanueva L."/>
            <person name="Von Meijenfeldt F.A.B."/>
            <person name="Westbye A.B."/>
            <person name="Yadav S."/>
            <person name="Hopmans E.C."/>
            <person name="Dutilh B.E."/>
            <person name="Sinninghe Damste J.S."/>
        </authorList>
    </citation>
    <scope>NUCLEOTIDE SEQUENCE [LARGE SCALE GENOMIC DNA]</scope>
    <source>
        <strain evidence="2">NIOZ-UU47</strain>
    </source>
</reference>
<dbReference type="SUPFAM" id="SSF53448">
    <property type="entry name" value="Nucleotide-diphospho-sugar transferases"/>
    <property type="match status" value="1"/>
</dbReference>
<feature type="domain" description="Glycosyltransferase 2-like" evidence="1">
    <location>
        <begin position="2"/>
        <end position="119"/>
    </location>
</feature>
<comment type="caution">
    <text evidence="2">The sequence shown here is derived from an EMBL/GenBank/DDBJ whole genome shotgun (WGS) entry which is preliminary data.</text>
</comment>
<dbReference type="InterPro" id="IPR029044">
    <property type="entry name" value="Nucleotide-diphossugar_trans"/>
</dbReference>
<dbReference type="Proteomes" id="UP000614424">
    <property type="component" value="Unassembled WGS sequence"/>
</dbReference>
<proteinExistence type="predicted"/>
<organism evidence="2 3">
    <name type="scientific">Candidatus Desulfobia pelagia</name>
    <dbReference type="NCBI Taxonomy" id="2841692"/>
    <lineage>
        <taxon>Bacteria</taxon>
        <taxon>Pseudomonadati</taxon>
        <taxon>Thermodesulfobacteriota</taxon>
        <taxon>Desulfobulbia</taxon>
        <taxon>Desulfobulbales</taxon>
        <taxon>Desulfobulbaceae</taxon>
        <taxon>Candidatus Desulfobia</taxon>
    </lineage>
</organism>
<evidence type="ECO:0000259" key="1">
    <source>
        <dbReference type="Pfam" id="PF00535"/>
    </source>
</evidence>
<gene>
    <name evidence="2" type="ORF">H8E41_11180</name>
</gene>
<protein>
    <submittedName>
        <fullName evidence="2">Glycosyltransferase family 2 protein</fullName>
    </submittedName>
</protein>
<sequence>MVIIPARNEEVAVGRVIQGVRDECACDIVVVDDASTDATIRAAREAGAHVIPLTVQLGSWGAAQAGMRYALRNRYERVATLDGDGQHAPSAIYYLLDHMRQSNADVVIGAFIQRGSWQRKFAWRVFQVITGLGLKDLTSGLRVYNKRAVSLLASSEATLLDYQDLGVLLLLEREGLDIQEVPCVMYPRMSGHSRIFSTWLEVLKYMVHTLLLSCSRKNDFGVKRFKSKPLIGKLQ</sequence>